<dbReference type="CDD" id="cd12118">
    <property type="entry name" value="ttLC_FACS_AEE21_like"/>
    <property type="match status" value="1"/>
</dbReference>
<dbReference type="PANTHER" id="PTHR43859">
    <property type="entry name" value="ACYL-ACTIVATING ENZYME"/>
    <property type="match status" value="1"/>
</dbReference>
<evidence type="ECO:0008006" key="10">
    <source>
        <dbReference type="Google" id="ProtNLM"/>
    </source>
</evidence>
<feature type="domain" description="AMP-dependent synthetase/ligase" evidence="6">
    <location>
        <begin position="165"/>
        <end position="501"/>
    </location>
</feature>
<reference evidence="8" key="1">
    <citation type="submission" date="2022-12" db="EMBL/GenBank/DDBJ databases">
        <title>Draft genome assemblies for two species of Escallonia (Escalloniales).</title>
        <authorList>
            <person name="Chanderbali A."/>
            <person name="Dervinis C."/>
            <person name="Anghel I."/>
            <person name="Soltis D."/>
            <person name="Soltis P."/>
            <person name="Zapata F."/>
        </authorList>
    </citation>
    <scope>NUCLEOTIDE SEQUENCE</scope>
    <source>
        <strain evidence="8">UCBG64.0493</strain>
        <tissue evidence="8">Leaf</tissue>
    </source>
</reference>
<dbReference type="InterPro" id="IPR000873">
    <property type="entry name" value="AMP-dep_synth/lig_dom"/>
</dbReference>
<keyword evidence="4" id="KW-0587">Phenylpropanoid metabolism</keyword>
<gene>
    <name evidence="8" type="ORF">RJ639_008052</name>
</gene>
<dbReference type="Pfam" id="PF13193">
    <property type="entry name" value="AMP-binding_C"/>
    <property type="match status" value="1"/>
</dbReference>
<dbReference type="InterPro" id="IPR020845">
    <property type="entry name" value="AMP-binding_CS"/>
</dbReference>
<comment type="caution">
    <text evidence="8">The sequence shown here is derived from an EMBL/GenBank/DDBJ whole genome shotgun (WGS) entry which is preliminary data.</text>
</comment>
<dbReference type="PANTHER" id="PTHR43859:SF5">
    <property type="entry name" value="ISOVALERATE--COA LIGASE AAE2"/>
    <property type="match status" value="1"/>
</dbReference>
<keyword evidence="3" id="KW-0436">Ligase</keyword>
<feature type="domain" description="AMP-binding enzyme C-terminal" evidence="7">
    <location>
        <begin position="551"/>
        <end position="601"/>
    </location>
</feature>
<dbReference type="AlphaFoldDB" id="A0AA88VUB2"/>
<protein>
    <recommendedName>
        <fullName evidence="10">4-coumarate--CoA ligase</fullName>
    </recommendedName>
</protein>
<comment type="pathway">
    <text evidence="1">Phytoalexin biosynthesis; 3,4',5-trihydroxystilbene biosynthesis; 3,4',5-trihydroxystilbene from trans-4-coumarate: step 1/2.</text>
</comment>
<dbReference type="Proteomes" id="UP001188597">
    <property type="component" value="Unassembled WGS sequence"/>
</dbReference>
<dbReference type="GO" id="GO:0016874">
    <property type="term" value="F:ligase activity"/>
    <property type="evidence" value="ECO:0007669"/>
    <property type="project" value="UniProtKB-KW"/>
</dbReference>
<dbReference type="Pfam" id="PF00501">
    <property type="entry name" value="AMP-binding"/>
    <property type="match status" value="1"/>
</dbReference>
<evidence type="ECO:0000256" key="1">
    <source>
        <dbReference type="ARBA" id="ARBA00004930"/>
    </source>
</evidence>
<dbReference type="InterPro" id="IPR025110">
    <property type="entry name" value="AMP-bd_C"/>
</dbReference>
<proteinExistence type="inferred from homology"/>
<comment type="similarity">
    <text evidence="2">Belongs to the ATP-dependent AMP-binding enzyme family.</text>
</comment>
<dbReference type="SUPFAM" id="SSF56801">
    <property type="entry name" value="Acetyl-CoA synthetase-like"/>
    <property type="match status" value="1"/>
</dbReference>
<dbReference type="InterPro" id="IPR042099">
    <property type="entry name" value="ANL_N_sf"/>
</dbReference>
<evidence type="ECO:0000256" key="2">
    <source>
        <dbReference type="ARBA" id="ARBA00006432"/>
    </source>
</evidence>
<name>A0AA88VUB2_9ASTE</name>
<evidence type="ECO:0000256" key="3">
    <source>
        <dbReference type="ARBA" id="ARBA00022598"/>
    </source>
</evidence>
<dbReference type="Gene3D" id="3.30.300.30">
    <property type="match status" value="1"/>
</dbReference>
<dbReference type="EMBL" id="JAVXUP010001249">
    <property type="protein sequence ID" value="KAK3014058.1"/>
    <property type="molecule type" value="Genomic_DNA"/>
</dbReference>
<evidence type="ECO:0000259" key="7">
    <source>
        <dbReference type="Pfam" id="PF13193"/>
    </source>
</evidence>
<dbReference type="Gene3D" id="3.40.50.12780">
    <property type="entry name" value="N-terminal domain of ligase-like"/>
    <property type="match status" value="1"/>
</dbReference>
<evidence type="ECO:0000256" key="5">
    <source>
        <dbReference type="SAM" id="MobiDB-lite"/>
    </source>
</evidence>
<dbReference type="PROSITE" id="PS00455">
    <property type="entry name" value="AMP_BINDING"/>
    <property type="match status" value="1"/>
</dbReference>
<evidence type="ECO:0000313" key="9">
    <source>
        <dbReference type="Proteomes" id="UP001188597"/>
    </source>
</evidence>
<dbReference type="Gene3D" id="3.40.50.980">
    <property type="match status" value="1"/>
</dbReference>
<feature type="region of interest" description="Disordered" evidence="5">
    <location>
        <begin position="627"/>
        <end position="668"/>
    </location>
</feature>
<evidence type="ECO:0000256" key="4">
    <source>
        <dbReference type="ARBA" id="ARBA00023051"/>
    </source>
</evidence>
<accession>A0AA88VUB2</accession>
<organism evidence="8 9">
    <name type="scientific">Escallonia herrerae</name>
    <dbReference type="NCBI Taxonomy" id="1293975"/>
    <lineage>
        <taxon>Eukaryota</taxon>
        <taxon>Viridiplantae</taxon>
        <taxon>Streptophyta</taxon>
        <taxon>Embryophyta</taxon>
        <taxon>Tracheophyta</taxon>
        <taxon>Spermatophyta</taxon>
        <taxon>Magnoliopsida</taxon>
        <taxon>eudicotyledons</taxon>
        <taxon>Gunneridae</taxon>
        <taxon>Pentapetalae</taxon>
        <taxon>asterids</taxon>
        <taxon>campanulids</taxon>
        <taxon>Escalloniales</taxon>
        <taxon>Escalloniaceae</taxon>
        <taxon>Escallonia</taxon>
    </lineage>
</organism>
<sequence>MNHLFKNSLTRFFYGLSRTNPMKHGKNVKWSRQLSQYLGDLEQESWESMEGLVRCSANFVPLSPISFLERSAKVYRDRTSVVYGSVKYTWAETHGRCVKLASALTQLGISPGDVGTKTPISCTPIKAGRIPKSRQCLLRVPHKSDPSGTIPDWQKCTLKWLSELNVATLAPNIPAMHELHFAVPMAGAVLCTLNTRHDSSMVSVLLKHSEAKAIFVDYQLLEVAQGALNLLGDMKLKLPILVLVLETDGSSPVTTTSYEYESLLATGCNEFVIRRPKTEWDPISINYTSGTTSMPKGVVYCHRGAYLNSIATALLHGMGSTPVYLWTVPMFHCNGWCLIWGLAAFGGTNICLRRVSPKEIFECIALHKVTNMSGAPTVLNMIVNSSVSDRQPLPHKVEIMTGGSPPPPQILLKMEELGFGVSHLYGLTETYGPGTSCIWKPEWDSLPSDDRSQFKARQGVHHIGLEDVDVKDSITMENVPADGKTVGEIMFRGNTVMSGYLKDLKATEEAFKGGWFRSGDIAVKHSDGYVQVKDRLKDIIISGGENISTVEVETVLFSHPAVLEAAVVGRPDDHWGQTPCAFVKLKEGFNADAQELINFSRGQSFLMISLKHQLARSRSLFLGRRQRPWAASSDTKHTPTHTHTKHTHPHPAHDERWQERSPFSRSSLGRVGMSSNTLVLLCITCYRRSELV</sequence>
<evidence type="ECO:0000259" key="6">
    <source>
        <dbReference type="Pfam" id="PF00501"/>
    </source>
</evidence>
<feature type="compositionally biased region" description="Basic residues" evidence="5">
    <location>
        <begin position="638"/>
        <end position="650"/>
    </location>
</feature>
<evidence type="ECO:0000313" key="8">
    <source>
        <dbReference type="EMBL" id="KAK3014058.1"/>
    </source>
</evidence>
<keyword evidence="9" id="KW-1185">Reference proteome</keyword>
<dbReference type="InterPro" id="IPR045851">
    <property type="entry name" value="AMP-bd_C_sf"/>
</dbReference>
<dbReference type="GO" id="GO:0009698">
    <property type="term" value="P:phenylpropanoid metabolic process"/>
    <property type="evidence" value="ECO:0007669"/>
    <property type="project" value="UniProtKB-KW"/>
</dbReference>